<dbReference type="Gene3D" id="2.60.120.200">
    <property type="match status" value="1"/>
</dbReference>
<organism evidence="1 2">
    <name type="scientific">Conoideocrella luteorostrata</name>
    <dbReference type="NCBI Taxonomy" id="1105319"/>
    <lineage>
        <taxon>Eukaryota</taxon>
        <taxon>Fungi</taxon>
        <taxon>Dikarya</taxon>
        <taxon>Ascomycota</taxon>
        <taxon>Pezizomycotina</taxon>
        <taxon>Sordariomycetes</taxon>
        <taxon>Hypocreomycetidae</taxon>
        <taxon>Hypocreales</taxon>
        <taxon>Clavicipitaceae</taxon>
        <taxon>Conoideocrella</taxon>
    </lineage>
</organism>
<dbReference type="Proteomes" id="UP001251528">
    <property type="component" value="Unassembled WGS sequence"/>
</dbReference>
<dbReference type="InterPro" id="IPR025975">
    <property type="entry name" value="Polysacc_lyase"/>
</dbReference>
<name>A0AAJ0CC08_9HYPO</name>
<sequence>RDNEVTKMAFIYNCGYVSYSHGYESVCHSLFRYYEGLAPLFNYSRYRVDGGGSILSVTDPVSHGRQSAKFLVPNDGNSWRAEVATNTLGYGSFSFSFSNYIPGDWEDSTFNTIVAQWHGYKLMNTYNTNPAIALSIENTRWMLKVHYLANPKDLKPKQRTYDMGPAEKNKWNQWNFQITWSRPDMDGTIKVALHDTIIAYDNGANNYHQVEAPYLKQGIYRPNWNPRKGSNYTTGGSPVIIYCDHMVVTKLD</sequence>
<keyword evidence="2" id="KW-1185">Reference proteome</keyword>
<proteinExistence type="predicted"/>
<reference evidence="1" key="1">
    <citation type="submission" date="2023-06" db="EMBL/GenBank/DDBJ databases">
        <title>Conoideocrella luteorostrata (Hypocreales: Clavicipitaceae), a potential biocontrol fungus for elongate hemlock scale in United States Christmas tree production areas.</title>
        <authorList>
            <person name="Barrett H."/>
            <person name="Lovett B."/>
            <person name="Macias A.M."/>
            <person name="Stajich J.E."/>
            <person name="Kasson M.T."/>
        </authorList>
    </citation>
    <scope>NUCLEOTIDE SEQUENCE</scope>
    <source>
        <strain evidence="1">ARSEF 14590</strain>
    </source>
</reference>
<feature type="non-terminal residue" evidence="1">
    <location>
        <position position="1"/>
    </location>
</feature>
<dbReference type="AlphaFoldDB" id="A0AAJ0CC08"/>
<accession>A0AAJ0CC08</accession>
<evidence type="ECO:0000313" key="1">
    <source>
        <dbReference type="EMBL" id="KAK2590176.1"/>
    </source>
</evidence>
<protein>
    <submittedName>
        <fullName evidence="1">Uncharacterized protein</fullName>
    </submittedName>
</protein>
<gene>
    <name evidence="1" type="ORF">QQS21_012140</name>
</gene>
<dbReference type="EMBL" id="JASWJB010000475">
    <property type="protein sequence ID" value="KAK2590176.1"/>
    <property type="molecule type" value="Genomic_DNA"/>
</dbReference>
<evidence type="ECO:0000313" key="2">
    <source>
        <dbReference type="Proteomes" id="UP001251528"/>
    </source>
</evidence>
<dbReference type="Pfam" id="PF14099">
    <property type="entry name" value="Polysacc_lyase"/>
    <property type="match status" value="1"/>
</dbReference>
<comment type="caution">
    <text evidence="1">The sequence shown here is derived from an EMBL/GenBank/DDBJ whole genome shotgun (WGS) entry which is preliminary data.</text>
</comment>